<evidence type="ECO:0000256" key="3">
    <source>
        <dbReference type="ARBA" id="ARBA00022622"/>
    </source>
</evidence>
<comment type="subcellular location">
    <subcellularLocation>
        <location evidence="1">Cell membrane</location>
        <topology evidence="1">Lipid-anchor</topology>
        <topology evidence="1">GPI-anchor</topology>
    </subcellularLocation>
</comment>
<keyword evidence="5" id="KW-0325">Glycoprotein</keyword>
<feature type="domain" description="Trypanosome variant surface glycoprotein A-type N-terminal" evidence="9">
    <location>
        <begin position="17"/>
        <end position="134"/>
    </location>
</feature>
<dbReference type="GO" id="GO:0042783">
    <property type="term" value="P:symbiont-mediated evasion of host immune response"/>
    <property type="evidence" value="ECO:0007669"/>
    <property type="project" value="InterPro"/>
</dbReference>
<dbReference type="AlphaFoldDB" id="A0A1V0FYQ9"/>
<accession>A0A1V0FYQ9</accession>
<feature type="signal peptide" evidence="8">
    <location>
        <begin position="1"/>
        <end position="23"/>
    </location>
</feature>
<evidence type="ECO:0000256" key="7">
    <source>
        <dbReference type="SAM" id="MobiDB-lite"/>
    </source>
</evidence>
<evidence type="ECO:0000256" key="4">
    <source>
        <dbReference type="ARBA" id="ARBA00023136"/>
    </source>
</evidence>
<evidence type="ECO:0000313" key="10">
    <source>
        <dbReference type="EMBL" id="ARB50980.1"/>
    </source>
</evidence>
<feature type="region of interest" description="Disordered" evidence="7">
    <location>
        <begin position="148"/>
        <end position="167"/>
    </location>
</feature>
<protein>
    <submittedName>
        <fullName evidence="10">Variant surface glycoprotein</fullName>
    </submittedName>
</protein>
<evidence type="ECO:0000256" key="5">
    <source>
        <dbReference type="ARBA" id="ARBA00023180"/>
    </source>
</evidence>
<dbReference type="EMBL" id="KY404729">
    <property type="protein sequence ID" value="ARB50980.1"/>
    <property type="molecule type" value="Genomic_DNA"/>
</dbReference>
<reference evidence="10" key="1">
    <citation type="submission" date="2016-12" db="EMBL/GenBank/DDBJ databases">
        <title>Extending the VSGnome of Trypanosoma brucei strain TREU927.</title>
        <authorList>
            <person name="Cross G.A."/>
        </authorList>
    </citation>
    <scope>NUCLEOTIDE SEQUENCE</scope>
    <source>
        <strain evidence="10">Tb927.99.2099</strain>
    </source>
</reference>
<evidence type="ECO:0000256" key="8">
    <source>
        <dbReference type="SAM" id="SignalP"/>
    </source>
</evidence>
<keyword evidence="6" id="KW-0449">Lipoprotein</keyword>
<keyword evidence="2" id="KW-1003">Cell membrane</keyword>
<name>A0A1V0FYQ9_9TRYP</name>
<evidence type="ECO:0000256" key="6">
    <source>
        <dbReference type="ARBA" id="ARBA00023288"/>
    </source>
</evidence>
<sequence>MHTIEKTFVVLSLLQVVAHKACGQAAEGGALGKAPWLPLPKFSRTASQIPGRAVQLLQADAAHIRALTTQQFQCDIYLIKQDDNITQKGWEVLSAAIGADLSNILTQQDQKIKVAIAAVAGMEFVRGHIAKFFRSSGHRKERHCRIPQHKRRGRGRKQCNQQLHKPS</sequence>
<feature type="compositionally biased region" description="Polar residues" evidence="7">
    <location>
        <begin position="158"/>
        <end position="167"/>
    </location>
</feature>
<feature type="chain" id="PRO_5012572624" evidence="8">
    <location>
        <begin position="24"/>
        <end position="167"/>
    </location>
</feature>
<keyword evidence="3" id="KW-0336">GPI-anchor</keyword>
<dbReference type="GO" id="GO:0005886">
    <property type="term" value="C:plasma membrane"/>
    <property type="evidence" value="ECO:0007669"/>
    <property type="project" value="UniProtKB-SubCell"/>
</dbReference>
<keyword evidence="8" id="KW-0732">Signal</keyword>
<proteinExistence type="predicted"/>
<dbReference type="InterPro" id="IPR001812">
    <property type="entry name" value="Trypano_VSG_A_N_dom"/>
</dbReference>
<dbReference type="Gene3D" id="1.10.470.10">
    <property type="entry name" value="Variant Surface Glycoprotein, subunit A, domain 2"/>
    <property type="match status" value="1"/>
</dbReference>
<keyword evidence="4" id="KW-0472">Membrane</keyword>
<dbReference type="Gene3D" id="3.90.150.10">
    <property type="entry name" value="Variant Surface Glycoprotein, subunit A domain 1"/>
    <property type="match status" value="1"/>
</dbReference>
<evidence type="ECO:0000256" key="2">
    <source>
        <dbReference type="ARBA" id="ARBA00022475"/>
    </source>
</evidence>
<evidence type="ECO:0000259" key="9">
    <source>
        <dbReference type="Pfam" id="PF00913"/>
    </source>
</evidence>
<evidence type="ECO:0000256" key="1">
    <source>
        <dbReference type="ARBA" id="ARBA00004609"/>
    </source>
</evidence>
<dbReference type="SUPFAM" id="SSF58087">
    <property type="entry name" value="Variant surface glycoprotein (N-terminal domain)"/>
    <property type="match status" value="1"/>
</dbReference>
<dbReference type="GO" id="GO:0098552">
    <property type="term" value="C:side of membrane"/>
    <property type="evidence" value="ECO:0007669"/>
    <property type="project" value="UniProtKB-KW"/>
</dbReference>
<organism evidence="10">
    <name type="scientific">Trypanosoma brucei</name>
    <dbReference type="NCBI Taxonomy" id="5691"/>
    <lineage>
        <taxon>Eukaryota</taxon>
        <taxon>Discoba</taxon>
        <taxon>Euglenozoa</taxon>
        <taxon>Kinetoplastea</taxon>
        <taxon>Metakinetoplastina</taxon>
        <taxon>Trypanosomatida</taxon>
        <taxon>Trypanosomatidae</taxon>
        <taxon>Trypanosoma</taxon>
    </lineage>
</organism>
<dbReference type="Pfam" id="PF00913">
    <property type="entry name" value="Trypan_glycop"/>
    <property type="match status" value="1"/>
</dbReference>
<feature type="compositionally biased region" description="Basic residues" evidence="7">
    <location>
        <begin position="148"/>
        <end position="157"/>
    </location>
</feature>